<reference evidence="3" key="1">
    <citation type="submission" date="2023-03" db="UniProtKB">
        <authorList>
            <consortium name="WormBaseParasite"/>
        </authorList>
    </citation>
    <scope>IDENTIFICATION</scope>
</reference>
<name>A0A9J2PCY9_ASCLU</name>
<proteinExistence type="predicted"/>
<sequence>MTDCGGESDDHFASMPHLQRMISAQERLFDDSCSFSPTSTHCVRLVQLAPRELHQTANVGPLSRAQERNNPQATTTRRVFICQRNSASRKPTGSRSASRLDHSFDSGAASIELRNKGEPLSPGILGGKTENGYGHSNATIQIPRTHTVLVMLLDLSAVHDAAFQQVQSLANKNGSARTNTGVIEFKHLGEFATISQFRRWFSKENAGTQAWRLISRQCFALKPIEVHAYMCNRNKGCPCLLAVRYSMLFDEIGVFQARGHIHEEQQRDEDDDIEVIWPPHVEKNQPLNATTSGGMSPFPIRGCNSSSIMTNALSLHQTCSSSVKEPLCEVANTETDWAEDTFHSSASTDCEPSNCSSNSSHMGPAEDLLSKVLQEADIPVEFGLDIGGSSKIMHDIHEECMFKDNQGVIAQEEVVSSSNILVRRSIVMRDNKMKSLPLVGQRMHEMNASRSQFTIAGGAFSRCFENGRSTSLSTVTSENDRYGRKRCTWKVVSRCSDSSLARGTIKVRRVESIKAISDANVFGGEKSATTIHSSEGCAVSLPVYTLGAEQLEALRPKRNGESSRLEITRDFEPAVEQQAIMADELMDCSDSEPFTTDFSMEQTAAQKSIERDEEQHVRDVNMVSDQQSVNVHDGTDATLSSPHLSLHLKSDRLNIKTITEKLSQYMESCLTTRKQKLCSKRILEIVDTALAYKTAATGHSCVEA</sequence>
<evidence type="ECO:0000313" key="3">
    <source>
        <dbReference type="WBParaSite" id="ALUE_0000756101-mRNA-1"/>
    </source>
</evidence>
<dbReference type="Proteomes" id="UP000036681">
    <property type="component" value="Unplaced"/>
</dbReference>
<keyword evidence="2" id="KW-1185">Reference proteome</keyword>
<organism evidence="2 3">
    <name type="scientific">Ascaris lumbricoides</name>
    <name type="common">Giant roundworm</name>
    <dbReference type="NCBI Taxonomy" id="6252"/>
    <lineage>
        <taxon>Eukaryota</taxon>
        <taxon>Metazoa</taxon>
        <taxon>Ecdysozoa</taxon>
        <taxon>Nematoda</taxon>
        <taxon>Chromadorea</taxon>
        <taxon>Rhabditida</taxon>
        <taxon>Spirurina</taxon>
        <taxon>Ascaridomorpha</taxon>
        <taxon>Ascaridoidea</taxon>
        <taxon>Ascarididae</taxon>
        <taxon>Ascaris</taxon>
    </lineage>
</organism>
<evidence type="ECO:0000313" key="2">
    <source>
        <dbReference type="Proteomes" id="UP000036681"/>
    </source>
</evidence>
<evidence type="ECO:0000256" key="1">
    <source>
        <dbReference type="SAM" id="MobiDB-lite"/>
    </source>
</evidence>
<dbReference type="WBParaSite" id="ALUE_0000756101-mRNA-1">
    <property type="protein sequence ID" value="ALUE_0000756101-mRNA-1"/>
    <property type="gene ID" value="ALUE_0000756101"/>
</dbReference>
<feature type="region of interest" description="Disordered" evidence="1">
    <location>
        <begin position="57"/>
        <end position="78"/>
    </location>
</feature>
<accession>A0A9J2PCY9</accession>
<feature type="compositionally biased region" description="Polar residues" evidence="1">
    <location>
        <begin position="68"/>
        <end position="78"/>
    </location>
</feature>
<dbReference type="AlphaFoldDB" id="A0A9J2PCY9"/>
<protein>
    <submittedName>
        <fullName evidence="3">SUN domain-containing protein</fullName>
    </submittedName>
</protein>